<dbReference type="AlphaFoldDB" id="A0A2S9XF93"/>
<protein>
    <submittedName>
        <fullName evidence="1">Uncharacterized protein</fullName>
    </submittedName>
</protein>
<dbReference type="Proteomes" id="UP000237968">
    <property type="component" value="Unassembled WGS sequence"/>
</dbReference>
<keyword evidence="2" id="KW-1185">Reference proteome</keyword>
<evidence type="ECO:0000313" key="1">
    <source>
        <dbReference type="EMBL" id="PRP91538.1"/>
    </source>
</evidence>
<dbReference type="EMBL" id="PVNK01000239">
    <property type="protein sequence ID" value="PRP91538.1"/>
    <property type="molecule type" value="Genomic_DNA"/>
</dbReference>
<organism evidence="1 2">
    <name type="scientific">Enhygromyxa salina</name>
    <dbReference type="NCBI Taxonomy" id="215803"/>
    <lineage>
        <taxon>Bacteria</taxon>
        <taxon>Pseudomonadati</taxon>
        <taxon>Myxococcota</taxon>
        <taxon>Polyangia</taxon>
        <taxon>Nannocystales</taxon>
        <taxon>Nannocystaceae</taxon>
        <taxon>Enhygromyxa</taxon>
    </lineage>
</organism>
<proteinExistence type="predicted"/>
<name>A0A2S9XF93_9BACT</name>
<accession>A0A2S9XF93</accession>
<gene>
    <name evidence="1" type="ORF">ENSA5_54460</name>
</gene>
<evidence type="ECO:0000313" key="2">
    <source>
        <dbReference type="Proteomes" id="UP000237968"/>
    </source>
</evidence>
<sequence length="408" mass="43008">MGPIFFRGLLRRGDDPRAHELVGPIVIAREAGLDPIGPVLVVRQLDPIGPVFFASQLGRGRPHEDLRGVLLTRLARAGGDGGGRPHEDIRGVLFTRLARAGRDGVEGLDGLDQRRARGPPARVGQGALADELAPAWVDVVDPSLQPRRLEVARPLQLDELLVRDVGVGVAARDDLVEQHAKREHVHLGVGGGRGRLLGAHVARGPGHVEDPREPAGVAGGDARGVDARRVAEVEQLDREGIEDDGDVGGREVAVDDAGRVAAGQGAGDAEGELADLAGGELVRDELPVERAPAQQLGDQEGPVVPVGEAPVIDELDDAGRTPEPLEVLGLVEQALLSLGPAEVARGQQLERDLASRLPIPGSEDHAHAALTEGVEQLVAARERLADLWQLGGHCCLTSASFPPLSRTW</sequence>
<reference evidence="1 2" key="1">
    <citation type="submission" date="2018-03" db="EMBL/GenBank/DDBJ databases">
        <title>Draft Genome Sequences of the Obligatory Marine Myxobacteria Enhygromyxa salina SWB005.</title>
        <authorList>
            <person name="Poehlein A."/>
            <person name="Moghaddam J.A."/>
            <person name="Harms H."/>
            <person name="Alanjari M."/>
            <person name="Koenig G.M."/>
            <person name="Daniel R."/>
            <person name="Schaeberle T.F."/>
        </authorList>
    </citation>
    <scope>NUCLEOTIDE SEQUENCE [LARGE SCALE GENOMIC DNA]</scope>
    <source>
        <strain evidence="1 2">SWB005</strain>
    </source>
</reference>
<comment type="caution">
    <text evidence="1">The sequence shown here is derived from an EMBL/GenBank/DDBJ whole genome shotgun (WGS) entry which is preliminary data.</text>
</comment>